<evidence type="ECO:0000313" key="8">
    <source>
        <dbReference type="EMBL" id="TDE14124.1"/>
    </source>
</evidence>
<dbReference type="InParanoid" id="A0A4R5DPK2"/>
<evidence type="ECO:0000256" key="2">
    <source>
        <dbReference type="ARBA" id="ARBA00022475"/>
    </source>
</evidence>
<gene>
    <name evidence="8" type="ORF">E1269_05135</name>
</gene>
<keyword evidence="3 6" id="KW-0812">Transmembrane</keyword>
<dbReference type="Pfam" id="PF07690">
    <property type="entry name" value="MFS_1"/>
    <property type="match status" value="1"/>
</dbReference>
<dbReference type="PANTHER" id="PTHR23513:SF6">
    <property type="entry name" value="MAJOR FACILITATOR SUPERFAMILY ASSOCIATED DOMAIN-CONTAINING PROTEIN"/>
    <property type="match status" value="1"/>
</dbReference>
<dbReference type="GO" id="GO:0005886">
    <property type="term" value="C:plasma membrane"/>
    <property type="evidence" value="ECO:0007669"/>
    <property type="project" value="UniProtKB-SubCell"/>
</dbReference>
<keyword evidence="5 6" id="KW-0472">Membrane</keyword>
<accession>A0A4R5DPK2</accession>
<comment type="caution">
    <text evidence="8">The sequence shown here is derived from an EMBL/GenBank/DDBJ whole genome shotgun (WGS) entry which is preliminary data.</text>
</comment>
<dbReference type="OrthoDB" id="3460055at2"/>
<name>A0A4R5DPK2_9ACTN</name>
<feature type="transmembrane region" description="Helical" evidence="6">
    <location>
        <begin position="305"/>
        <end position="325"/>
    </location>
</feature>
<evidence type="ECO:0000256" key="3">
    <source>
        <dbReference type="ARBA" id="ARBA00022692"/>
    </source>
</evidence>
<evidence type="ECO:0000256" key="4">
    <source>
        <dbReference type="ARBA" id="ARBA00022989"/>
    </source>
</evidence>
<feature type="transmembrane region" description="Helical" evidence="6">
    <location>
        <begin position="282"/>
        <end position="299"/>
    </location>
</feature>
<dbReference type="AlphaFoldDB" id="A0A4R5DPK2"/>
<reference evidence="8 9" key="1">
    <citation type="submission" date="2019-03" db="EMBL/GenBank/DDBJ databases">
        <title>Draft genome sequences of novel Actinobacteria.</title>
        <authorList>
            <person name="Sahin N."/>
            <person name="Ay H."/>
            <person name="Saygin H."/>
        </authorList>
    </citation>
    <scope>NUCLEOTIDE SEQUENCE [LARGE SCALE GENOMIC DNA]</scope>
    <source>
        <strain evidence="8 9">5K138</strain>
    </source>
</reference>
<organism evidence="8 9">
    <name type="scientific">Jiangella asiatica</name>
    <dbReference type="NCBI Taxonomy" id="2530372"/>
    <lineage>
        <taxon>Bacteria</taxon>
        <taxon>Bacillati</taxon>
        <taxon>Actinomycetota</taxon>
        <taxon>Actinomycetes</taxon>
        <taxon>Jiangellales</taxon>
        <taxon>Jiangellaceae</taxon>
        <taxon>Jiangella</taxon>
    </lineage>
</organism>
<feature type="transmembrane region" description="Helical" evidence="6">
    <location>
        <begin position="12"/>
        <end position="35"/>
    </location>
</feature>
<dbReference type="EMBL" id="SMKZ01000004">
    <property type="protein sequence ID" value="TDE14124.1"/>
    <property type="molecule type" value="Genomic_DNA"/>
</dbReference>
<evidence type="ECO:0000256" key="5">
    <source>
        <dbReference type="ARBA" id="ARBA00023136"/>
    </source>
</evidence>
<feature type="transmembrane region" description="Helical" evidence="6">
    <location>
        <begin position="157"/>
        <end position="182"/>
    </location>
</feature>
<dbReference type="InterPro" id="IPR011701">
    <property type="entry name" value="MFS"/>
</dbReference>
<dbReference type="SUPFAM" id="SSF103473">
    <property type="entry name" value="MFS general substrate transporter"/>
    <property type="match status" value="1"/>
</dbReference>
<feature type="transmembrane region" description="Helical" evidence="6">
    <location>
        <begin position="214"/>
        <end position="233"/>
    </location>
</feature>
<dbReference type="InterPro" id="IPR036259">
    <property type="entry name" value="MFS_trans_sf"/>
</dbReference>
<dbReference type="InterPro" id="IPR020846">
    <property type="entry name" value="MFS_dom"/>
</dbReference>
<dbReference type="Gene3D" id="1.20.1250.20">
    <property type="entry name" value="MFS general substrate transporter like domains"/>
    <property type="match status" value="1"/>
</dbReference>
<feature type="domain" description="Major facilitator superfamily (MFS) profile" evidence="7">
    <location>
        <begin position="211"/>
        <end position="419"/>
    </location>
</feature>
<evidence type="ECO:0000256" key="1">
    <source>
        <dbReference type="ARBA" id="ARBA00004651"/>
    </source>
</evidence>
<proteinExistence type="predicted"/>
<feature type="transmembrane region" description="Helical" evidence="6">
    <location>
        <begin position="370"/>
        <end position="388"/>
    </location>
</feature>
<evidence type="ECO:0000256" key="6">
    <source>
        <dbReference type="SAM" id="Phobius"/>
    </source>
</evidence>
<keyword evidence="2" id="KW-1003">Cell membrane</keyword>
<feature type="transmembrane region" description="Helical" evidence="6">
    <location>
        <begin position="73"/>
        <end position="92"/>
    </location>
</feature>
<dbReference type="RefSeq" id="WP_131892041.1">
    <property type="nucleotide sequence ID" value="NZ_SMKZ01000004.1"/>
</dbReference>
<dbReference type="GO" id="GO:0022857">
    <property type="term" value="F:transmembrane transporter activity"/>
    <property type="evidence" value="ECO:0007669"/>
    <property type="project" value="InterPro"/>
</dbReference>
<evidence type="ECO:0000313" key="9">
    <source>
        <dbReference type="Proteomes" id="UP000294739"/>
    </source>
</evidence>
<feature type="transmembrane region" description="Helical" evidence="6">
    <location>
        <begin position="47"/>
        <end position="66"/>
    </location>
</feature>
<keyword evidence="9" id="KW-1185">Reference proteome</keyword>
<dbReference type="Proteomes" id="UP000294739">
    <property type="component" value="Unassembled WGS sequence"/>
</dbReference>
<feature type="transmembrane region" description="Helical" evidence="6">
    <location>
        <begin position="253"/>
        <end position="275"/>
    </location>
</feature>
<dbReference type="PROSITE" id="PS50850">
    <property type="entry name" value="MFS"/>
    <property type="match status" value="1"/>
</dbReference>
<dbReference type="PANTHER" id="PTHR23513">
    <property type="entry name" value="INTEGRAL MEMBRANE EFFLUX PROTEIN-RELATED"/>
    <property type="match status" value="1"/>
</dbReference>
<evidence type="ECO:0000259" key="7">
    <source>
        <dbReference type="PROSITE" id="PS50850"/>
    </source>
</evidence>
<dbReference type="CDD" id="cd06173">
    <property type="entry name" value="MFS_MefA_like"/>
    <property type="match status" value="1"/>
</dbReference>
<comment type="subcellular location">
    <subcellularLocation>
        <location evidence="1">Cell membrane</location>
        <topology evidence="1">Multi-pass membrane protein</topology>
    </subcellularLocation>
</comment>
<protein>
    <submittedName>
        <fullName evidence="8">MFS transporter</fullName>
    </submittedName>
</protein>
<sequence length="419" mass="42579">MNGALRRPAFRRLTVAWTFSNAGDSALYLTAPIWAKDLTGSNASAGLVFLALGLPVVLAPFAGHLADRMSRRLLVVVVNLVAALGVLSLLAVDSAADIWLVYAVIFGYGCVGYVTSAAQSGLLRDLLDDDELAGANGLLSSIDQGLRLLTPLAGAGLYAWFGGGAVALLTAGLLLVAALVLVTMKVQETPPVGRGERAGFGRELTAGARHVRSVPVLGQVIVVVGVAFALTGLANSTTFAVIDDGLRMSTEFFGVLASIQGCGAVVAGVTAGRLVRRIGERAAVGVGLTCLAVGIAGGLSTSVVLVAAGTVVVGLGVVWMVVGLVTLRQRLTPPRLQGRVSAATNLALNGPQVVGTATGAALIASVDYRVLIAVMTVTILACAAVLLVRGAAEAPRTPSAAPSLAPNTDDDRFTGIVQS</sequence>
<keyword evidence="4 6" id="KW-1133">Transmembrane helix</keyword>